<dbReference type="PANTHER" id="PTHR10655:SF17">
    <property type="entry name" value="LYSOPHOSPHOLIPASE-LIKE PROTEIN 1"/>
    <property type="match status" value="1"/>
</dbReference>
<dbReference type="OrthoDB" id="2418081at2759"/>
<dbReference type="AlphaFoldDB" id="B3RIZ2"/>
<dbReference type="GeneID" id="6748893"/>
<dbReference type="CTD" id="6748893"/>
<sequence length="237" mass="26596">MSAEKTAALIKPLQRLVVPNSSGRKHTATVIFLHGSGDTAVGVRHWLNVLVKGVFRFPHIRIVYPHAPQQPYTPLNGQLSNVWFDRRSIDANTTEMLNSVDVMKDRIHQLIEDEVRQGIPYHRIIIGGFSMGGAMALHAGYRYSRSLGGIFALSSFVPKDSAVFKELHSYKRSPPSAIVMSGDNDELVKFEWGVAVANTLKSLGIDCQFQMFEGLQHDMSIEEINILKEWIIQKLPE</sequence>
<evidence type="ECO:0000256" key="3">
    <source>
        <dbReference type="ARBA" id="ARBA00022801"/>
    </source>
</evidence>
<dbReference type="GO" id="GO:0042997">
    <property type="term" value="P:negative regulation of Golgi to plasma membrane protein transport"/>
    <property type="evidence" value="ECO:0000318"/>
    <property type="project" value="GO_Central"/>
</dbReference>
<reference evidence="5 6" key="1">
    <citation type="journal article" date="2008" name="Nature">
        <title>The Trichoplax genome and the nature of placozoans.</title>
        <authorList>
            <person name="Srivastava M."/>
            <person name="Begovic E."/>
            <person name="Chapman J."/>
            <person name="Putnam N.H."/>
            <person name="Hellsten U."/>
            <person name="Kawashima T."/>
            <person name="Kuo A."/>
            <person name="Mitros T."/>
            <person name="Salamov A."/>
            <person name="Carpenter M.L."/>
            <person name="Signorovitch A.Y."/>
            <person name="Moreno M.A."/>
            <person name="Kamm K."/>
            <person name="Grimwood J."/>
            <person name="Schmutz J."/>
            <person name="Shapiro H."/>
            <person name="Grigoriev I.V."/>
            <person name="Buss L.W."/>
            <person name="Schierwater B."/>
            <person name="Dellaporta S.L."/>
            <person name="Rokhsar D.S."/>
        </authorList>
    </citation>
    <scope>NUCLEOTIDE SEQUENCE [LARGE SCALE GENOMIC DNA]</scope>
    <source>
        <strain evidence="5 6">Grell-BS-1999</strain>
    </source>
</reference>
<gene>
    <name evidence="5" type="ORF">TRIADDRAFT_49569</name>
</gene>
<dbReference type="RefSeq" id="XP_002108476.1">
    <property type="nucleotide sequence ID" value="XM_002108440.1"/>
</dbReference>
<evidence type="ECO:0000256" key="2">
    <source>
        <dbReference type="ARBA" id="ARBA00012423"/>
    </source>
</evidence>
<dbReference type="InterPro" id="IPR050565">
    <property type="entry name" value="LYPA1-2/EST-like"/>
</dbReference>
<dbReference type="FunCoup" id="B3RIZ2">
    <property type="interactions" value="590"/>
</dbReference>
<name>B3RIZ2_TRIAD</name>
<dbReference type="EMBL" id="DS985241">
    <property type="protein sequence ID" value="EDV29274.1"/>
    <property type="molecule type" value="Genomic_DNA"/>
</dbReference>
<organism evidence="5 6">
    <name type="scientific">Trichoplax adhaerens</name>
    <name type="common">Trichoplax reptans</name>
    <dbReference type="NCBI Taxonomy" id="10228"/>
    <lineage>
        <taxon>Eukaryota</taxon>
        <taxon>Metazoa</taxon>
        <taxon>Placozoa</taxon>
        <taxon>Uniplacotomia</taxon>
        <taxon>Trichoplacea</taxon>
        <taxon>Trichoplacidae</taxon>
        <taxon>Trichoplax</taxon>
    </lineage>
</organism>
<accession>B3RIZ2</accession>
<evidence type="ECO:0000256" key="1">
    <source>
        <dbReference type="ARBA" id="ARBA00006499"/>
    </source>
</evidence>
<evidence type="ECO:0000313" key="5">
    <source>
        <dbReference type="EMBL" id="EDV29274.1"/>
    </source>
</evidence>
<proteinExistence type="inferred from homology"/>
<dbReference type="GO" id="GO:0008474">
    <property type="term" value="F:palmitoyl-(protein) hydrolase activity"/>
    <property type="evidence" value="ECO:0000318"/>
    <property type="project" value="GO_Central"/>
</dbReference>
<dbReference type="GO" id="GO:0005737">
    <property type="term" value="C:cytoplasm"/>
    <property type="evidence" value="ECO:0000318"/>
    <property type="project" value="GO_Central"/>
</dbReference>
<dbReference type="Proteomes" id="UP000009022">
    <property type="component" value="Unassembled WGS sequence"/>
</dbReference>
<dbReference type="PhylomeDB" id="B3RIZ2"/>
<evidence type="ECO:0000259" key="4">
    <source>
        <dbReference type="Pfam" id="PF02230"/>
    </source>
</evidence>
<dbReference type="InterPro" id="IPR029058">
    <property type="entry name" value="AB_hydrolase_fold"/>
</dbReference>
<protein>
    <recommendedName>
        <fullName evidence="2">palmitoyl-protein hydrolase</fullName>
        <ecNumber evidence="2">3.1.2.22</ecNumber>
    </recommendedName>
</protein>
<dbReference type="InterPro" id="IPR003140">
    <property type="entry name" value="PLipase/COase/thioEstase"/>
</dbReference>
<dbReference type="Pfam" id="PF02230">
    <property type="entry name" value="Abhydrolase_2"/>
    <property type="match status" value="1"/>
</dbReference>
<dbReference type="HOGENOM" id="CLU_049413_3_6_1"/>
<dbReference type="eggNOG" id="KOG2112">
    <property type="taxonomic scope" value="Eukaryota"/>
</dbReference>
<keyword evidence="6" id="KW-1185">Reference proteome</keyword>
<comment type="similarity">
    <text evidence="1">Belongs to the AB hydrolase superfamily. AB hydrolase 2 family.</text>
</comment>
<dbReference type="OMA" id="LEYPHIK"/>
<keyword evidence="3" id="KW-0378">Hydrolase</keyword>
<dbReference type="EC" id="3.1.2.22" evidence="2"/>
<feature type="domain" description="Phospholipase/carboxylesterase/thioesterase" evidence="4">
    <location>
        <begin position="21"/>
        <end position="231"/>
    </location>
</feature>
<dbReference type="SUPFAM" id="SSF53474">
    <property type="entry name" value="alpha/beta-Hydrolases"/>
    <property type="match status" value="1"/>
</dbReference>
<evidence type="ECO:0000313" key="6">
    <source>
        <dbReference type="Proteomes" id="UP000009022"/>
    </source>
</evidence>
<dbReference type="InParanoid" id="B3RIZ2"/>
<dbReference type="KEGG" id="tad:TRIADDRAFT_49569"/>
<dbReference type="STRING" id="10228.B3RIZ2"/>
<dbReference type="Gene3D" id="3.40.50.1820">
    <property type="entry name" value="alpha/beta hydrolase"/>
    <property type="match status" value="1"/>
</dbReference>
<dbReference type="PANTHER" id="PTHR10655">
    <property type="entry name" value="LYSOPHOSPHOLIPASE-RELATED"/>
    <property type="match status" value="1"/>
</dbReference>